<name>A0AA38FCL7_TAXCH</name>
<dbReference type="Proteomes" id="UP000824469">
    <property type="component" value="Unassembled WGS sequence"/>
</dbReference>
<keyword evidence="3" id="KW-1185">Reference proteome</keyword>
<dbReference type="EMBL" id="JAHRHJ020000009">
    <property type="protein sequence ID" value="KAH9301059.1"/>
    <property type="molecule type" value="Genomic_DNA"/>
</dbReference>
<proteinExistence type="predicted"/>
<protein>
    <submittedName>
        <fullName evidence="2">Uncharacterized protein</fullName>
    </submittedName>
</protein>
<evidence type="ECO:0000256" key="1">
    <source>
        <dbReference type="SAM" id="MobiDB-lite"/>
    </source>
</evidence>
<sequence length="67" mass="7450">EFESTKVEETIREEDAQDEEERILSVQGDSNECNDPTCQACKKLVSFLEHCSNILTSSSNATNDHSG</sequence>
<dbReference type="AlphaFoldDB" id="A0AA38FCL7"/>
<organism evidence="2 3">
    <name type="scientific">Taxus chinensis</name>
    <name type="common">Chinese yew</name>
    <name type="synonym">Taxus wallichiana var. chinensis</name>
    <dbReference type="NCBI Taxonomy" id="29808"/>
    <lineage>
        <taxon>Eukaryota</taxon>
        <taxon>Viridiplantae</taxon>
        <taxon>Streptophyta</taxon>
        <taxon>Embryophyta</taxon>
        <taxon>Tracheophyta</taxon>
        <taxon>Spermatophyta</taxon>
        <taxon>Pinopsida</taxon>
        <taxon>Pinidae</taxon>
        <taxon>Conifers II</taxon>
        <taxon>Cupressales</taxon>
        <taxon>Taxaceae</taxon>
        <taxon>Taxus</taxon>
    </lineage>
</organism>
<evidence type="ECO:0000313" key="3">
    <source>
        <dbReference type="Proteomes" id="UP000824469"/>
    </source>
</evidence>
<feature type="non-terminal residue" evidence="2">
    <location>
        <position position="1"/>
    </location>
</feature>
<feature type="region of interest" description="Disordered" evidence="1">
    <location>
        <begin position="1"/>
        <end position="20"/>
    </location>
</feature>
<feature type="compositionally biased region" description="Basic and acidic residues" evidence="1">
    <location>
        <begin position="1"/>
        <end position="14"/>
    </location>
</feature>
<gene>
    <name evidence="2" type="ORF">KI387_012642</name>
</gene>
<reference evidence="2 3" key="1">
    <citation type="journal article" date="2021" name="Nat. Plants">
        <title>The Taxus genome provides insights into paclitaxel biosynthesis.</title>
        <authorList>
            <person name="Xiong X."/>
            <person name="Gou J."/>
            <person name="Liao Q."/>
            <person name="Li Y."/>
            <person name="Zhou Q."/>
            <person name="Bi G."/>
            <person name="Li C."/>
            <person name="Du R."/>
            <person name="Wang X."/>
            <person name="Sun T."/>
            <person name="Guo L."/>
            <person name="Liang H."/>
            <person name="Lu P."/>
            <person name="Wu Y."/>
            <person name="Zhang Z."/>
            <person name="Ro D.K."/>
            <person name="Shang Y."/>
            <person name="Huang S."/>
            <person name="Yan J."/>
        </authorList>
    </citation>
    <scope>NUCLEOTIDE SEQUENCE [LARGE SCALE GENOMIC DNA]</scope>
    <source>
        <strain evidence="2">Ta-2019</strain>
    </source>
</reference>
<evidence type="ECO:0000313" key="2">
    <source>
        <dbReference type="EMBL" id="KAH9301059.1"/>
    </source>
</evidence>
<comment type="caution">
    <text evidence="2">The sequence shown here is derived from an EMBL/GenBank/DDBJ whole genome shotgun (WGS) entry which is preliminary data.</text>
</comment>
<feature type="non-terminal residue" evidence="2">
    <location>
        <position position="67"/>
    </location>
</feature>
<accession>A0AA38FCL7</accession>